<dbReference type="KEGG" id="mgl:MGL_3508"/>
<dbReference type="STRING" id="425265.A8Q9M5"/>
<dbReference type="EMBL" id="AAYY01000013">
    <property type="protein sequence ID" value="EDP42259.1"/>
    <property type="molecule type" value="Genomic_DNA"/>
</dbReference>
<dbReference type="Proteomes" id="UP000008837">
    <property type="component" value="Unassembled WGS sequence"/>
</dbReference>
<dbReference type="AlphaFoldDB" id="A8Q9M5"/>
<reference evidence="2 3" key="1">
    <citation type="journal article" date="2007" name="Proc. Natl. Acad. Sci. U.S.A.">
        <title>Dandruff-associated Malassezia genomes reveal convergent and divergent virulence traits shared with plant and human fungal pathogens.</title>
        <authorList>
            <person name="Xu J."/>
            <person name="Saunders C.W."/>
            <person name="Hu P."/>
            <person name="Grant R.A."/>
            <person name="Boekhout T."/>
            <person name="Kuramae E.E."/>
            <person name="Kronstad J.W."/>
            <person name="Deangelis Y.M."/>
            <person name="Reeder N.L."/>
            <person name="Johnstone K.R."/>
            <person name="Leland M."/>
            <person name="Fieno A.M."/>
            <person name="Begley W.M."/>
            <person name="Sun Y."/>
            <person name="Lacey M.P."/>
            <person name="Chaudhary T."/>
            <person name="Keough T."/>
            <person name="Chu L."/>
            <person name="Sears R."/>
            <person name="Yuan B."/>
            <person name="Dawson T.L.Jr."/>
        </authorList>
    </citation>
    <scope>NUCLEOTIDE SEQUENCE [LARGE SCALE GENOMIC DNA]</scope>
    <source>
        <strain evidence="3">ATCC MYA-4612 / CBS 7966</strain>
    </source>
</reference>
<evidence type="ECO:0000313" key="3">
    <source>
        <dbReference type="Proteomes" id="UP000008837"/>
    </source>
</evidence>
<dbReference type="VEuPathDB" id="FungiDB:MGL_3508"/>
<gene>
    <name evidence="2" type="ORF">MGL_3508</name>
</gene>
<sequence length="295" mass="31584">MSLLARPAPFTSCMPPDWMTPTSTITSAPTATSAGTTADSLVPQSDVPRLEPPSRALASVRESPPAHPHHSELLRHIASRDRHPAEQRRSSSAPPCTNNVLQGSIPDIPGRQMTFDETMNWLFGQTVDTCNSPILQDASMSTPSALTSSPATMTPNCDACWPSCYFSSEESAGEHTKTLEQLENFALGTPLLALDSSTSAMLPATEMPIPPILLPPVSPKTQVPFNLQGVSNTACGGIGSQQALTTHMALDSPGSALNKVSDGQWQLPLPQNWLSVEPYESQNWETSHPFQGGFL</sequence>
<evidence type="ECO:0000313" key="2">
    <source>
        <dbReference type="EMBL" id="EDP42259.1"/>
    </source>
</evidence>
<dbReference type="InParanoid" id="A8Q9M5"/>
<feature type="compositionally biased region" description="Low complexity" evidence="1">
    <location>
        <begin position="20"/>
        <end position="40"/>
    </location>
</feature>
<accession>A8Q9M5</accession>
<feature type="compositionally biased region" description="Polar residues" evidence="1">
    <location>
        <begin position="90"/>
        <end position="101"/>
    </location>
</feature>
<feature type="region of interest" description="Disordered" evidence="1">
    <location>
        <begin position="1"/>
        <end position="101"/>
    </location>
</feature>
<organism evidence="2 3">
    <name type="scientific">Malassezia globosa (strain ATCC MYA-4612 / CBS 7966)</name>
    <name type="common">Dandruff-associated fungus</name>
    <dbReference type="NCBI Taxonomy" id="425265"/>
    <lineage>
        <taxon>Eukaryota</taxon>
        <taxon>Fungi</taxon>
        <taxon>Dikarya</taxon>
        <taxon>Basidiomycota</taxon>
        <taxon>Ustilaginomycotina</taxon>
        <taxon>Malasseziomycetes</taxon>
        <taxon>Malasseziales</taxon>
        <taxon>Malasseziaceae</taxon>
        <taxon>Malassezia</taxon>
    </lineage>
</organism>
<keyword evidence="3" id="KW-1185">Reference proteome</keyword>
<evidence type="ECO:0000256" key="1">
    <source>
        <dbReference type="SAM" id="MobiDB-lite"/>
    </source>
</evidence>
<protein>
    <submittedName>
        <fullName evidence="2">Uncharacterized protein</fullName>
    </submittedName>
</protein>
<dbReference type="GeneID" id="5853780"/>
<feature type="compositionally biased region" description="Basic and acidic residues" evidence="1">
    <location>
        <begin position="69"/>
        <end position="89"/>
    </location>
</feature>
<dbReference type="RefSeq" id="XP_001729473.1">
    <property type="nucleotide sequence ID" value="XM_001729421.1"/>
</dbReference>
<proteinExistence type="predicted"/>
<comment type="caution">
    <text evidence="2">The sequence shown here is derived from an EMBL/GenBank/DDBJ whole genome shotgun (WGS) entry which is preliminary data.</text>
</comment>
<name>A8Q9M5_MALGO</name>